<evidence type="ECO:0000313" key="5">
    <source>
        <dbReference type="Proteomes" id="UP000233524"/>
    </source>
</evidence>
<sequence length="592" mass="65620">MRGLVGTALALLPIFSGLRFVNAQETATALIPLDLSDYGFDRELTLLFTLFESDKPCALSNIHINGQSLSTHSGRSGRETIFEDYGSEVIASWALQCIEVDNKPVREAITIQIDSVDGTHVEDVIFTVAFHQSNPIAILSVEGQATSAPILDISARQKDYWSSASENDDPDSEIQAAIEEIQLLRYQHREIIYRIKELETFVKQMESDGVSSCQGKFRCIMKHFLDRVAGIAAKAYSNVLGSDSDSNSTYHPHGQTSLHDDGNDDPGSEGISRPHIPLRRPSWRPLFCPCAPDDSTSRHPNPPSDDTSVPPLPITPPVEDDSPSTPDDSQTPDDDASNGSPDGPKETDPGKVPKKSLQPETSADALGAEGVVPIVVFMLLFASIFCAIFYRRRIVAFHQERRRRRLERYRRRKEAALAFVRRLVPGLSHQPCTDMEQQRQHYQQHYQEIDAAEPEPVGEMQQRTRRSQSDASNTMEQDLAQLRAAVAMVDNLVAGGDAMRETATLDREMDPLLTTMRGRPGSTRESPNYAEYSFPTLHHDLPPAYESEEEGSSAIPAISDGFRRSQGMTPYSPGYGTSSARMSADELGYRKP</sequence>
<feature type="compositionally biased region" description="Polar residues" evidence="1">
    <location>
        <begin position="242"/>
        <end position="257"/>
    </location>
</feature>
<dbReference type="AlphaFoldDB" id="A0A2N3N9Y8"/>
<keyword evidence="2" id="KW-0812">Transmembrane</keyword>
<feature type="compositionally biased region" description="Basic and acidic residues" evidence="1">
    <location>
        <begin position="583"/>
        <end position="592"/>
    </location>
</feature>
<dbReference type="STRING" id="41688.A0A2N3N9Y8"/>
<dbReference type="VEuPathDB" id="FungiDB:jhhlp_003845"/>
<name>A0A2N3N9Y8_9PEZI</name>
<keyword evidence="2" id="KW-0472">Membrane</keyword>
<dbReference type="Proteomes" id="UP000233524">
    <property type="component" value="Unassembled WGS sequence"/>
</dbReference>
<evidence type="ECO:0000256" key="1">
    <source>
        <dbReference type="SAM" id="MobiDB-lite"/>
    </source>
</evidence>
<feature type="chain" id="PRO_5014930507" evidence="3">
    <location>
        <begin position="24"/>
        <end position="592"/>
    </location>
</feature>
<feature type="region of interest" description="Disordered" evidence="1">
    <location>
        <begin position="452"/>
        <end position="476"/>
    </location>
</feature>
<evidence type="ECO:0000256" key="3">
    <source>
        <dbReference type="SAM" id="SignalP"/>
    </source>
</evidence>
<proteinExistence type="predicted"/>
<keyword evidence="5" id="KW-1185">Reference proteome</keyword>
<evidence type="ECO:0000313" key="4">
    <source>
        <dbReference type="EMBL" id="PKS09231.1"/>
    </source>
</evidence>
<feature type="signal peptide" evidence="3">
    <location>
        <begin position="1"/>
        <end position="23"/>
    </location>
</feature>
<keyword evidence="2" id="KW-1133">Transmembrane helix</keyword>
<evidence type="ECO:0000256" key="2">
    <source>
        <dbReference type="SAM" id="Phobius"/>
    </source>
</evidence>
<accession>A0A2N3N9Y8</accession>
<dbReference type="OrthoDB" id="4225201at2759"/>
<organism evidence="4 5">
    <name type="scientific">Lomentospora prolificans</name>
    <dbReference type="NCBI Taxonomy" id="41688"/>
    <lineage>
        <taxon>Eukaryota</taxon>
        <taxon>Fungi</taxon>
        <taxon>Dikarya</taxon>
        <taxon>Ascomycota</taxon>
        <taxon>Pezizomycotina</taxon>
        <taxon>Sordariomycetes</taxon>
        <taxon>Hypocreomycetidae</taxon>
        <taxon>Microascales</taxon>
        <taxon>Microascaceae</taxon>
        <taxon>Lomentospora</taxon>
    </lineage>
</organism>
<feature type="region of interest" description="Disordered" evidence="1">
    <location>
        <begin position="242"/>
        <end position="358"/>
    </location>
</feature>
<feature type="transmembrane region" description="Helical" evidence="2">
    <location>
        <begin position="370"/>
        <end position="390"/>
    </location>
</feature>
<gene>
    <name evidence="4" type="ORF">jhhlp_003845</name>
</gene>
<protein>
    <submittedName>
        <fullName evidence="4">Uncharacterized protein</fullName>
    </submittedName>
</protein>
<reference evidence="4 5" key="1">
    <citation type="journal article" date="2017" name="G3 (Bethesda)">
        <title>First Draft Genome Sequence of the Pathogenic Fungus Lomentospora prolificans (Formerly Scedosporium prolificans).</title>
        <authorList>
            <person name="Luo R."/>
            <person name="Zimin A."/>
            <person name="Workman R."/>
            <person name="Fan Y."/>
            <person name="Pertea G."/>
            <person name="Grossman N."/>
            <person name="Wear M.P."/>
            <person name="Jia B."/>
            <person name="Miller H."/>
            <person name="Casadevall A."/>
            <person name="Timp W."/>
            <person name="Zhang S.X."/>
            <person name="Salzberg S.L."/>
        </authorList>
    </citation>
    <scope>NUCLEOTIDE SEQUENCE [LARGE SCALE GENOMIC DNA]</scope>
    <source>
        <strain evidence="4 5">JHH-5317</strain>
    </source>
</reference>
<dbReference type="EMBL" id="NLAX01000010">
    <property type="protein sequence ID" value="PKS09231.1"/>
    <property type="molecule type" value="Genomic_DNA"/>
</dbReference>
<comment type="caution">
    <text evidence="4">The sequence shown here is derived from an EMBL/GenBank/DDBJ whole genome shotgun (WGS) entry which is preliminary data.</text>
</comment>
<feature type="region of interest" description="Disordered" evidence="1">
    <location>
        <begin position="560"/>
        <end position="592"/>
    </location>
</feature>
<keyword evidence="3" id="KW-0732">Signal</keyword>
<dbReference type="InParanoid" id="A0A2N3N9Y8"/>